<dbReference type="AlphaFoldDB" id="A0A7Y2R8Z9"/>
<sequence>MPRFYFNIVSGTGTIADFEGTELATLEDAKHEAVRDARALMSQAVLSGKDISAREIQVCNEEGAVLLIVPFTETIRPFE</sequence>
<dbReference type="EMBL" id="JABEQY010000025">
    <property type="protein sequence ID" value="NNH66401.1"/>
    <property type="molecule type" value="Genomic_DNA"/>
</dbReference>
<evidence type="ECO:0000313" key="2">
    <source>
        <dbReference type="EMBL" id="NNH66401.1"/>
    </source>
</evidence>
<name>A0A7Y2R8Z9_9HYPH</name>
<dbReference type="InterPro" id="IPR054189">
    <property type="entry name" value="DUF6894"/>
</dbReference>
<dbReference type="Proteomes" id="UP000530654">
    <property type="component" value="Unassembled WGS sequence"/>
</dbReference>
<proteinExistence type="predicted"/>
<protein>
    <recommendedName>
        <fullName evidence="1">DUF6894 domain-containing protein</fullName>
    </recommendedName>
</protein>
<organism evidence="2 3">
    <name type="scientific">Rhizobium laguerreae</name>
    <dbReference type="NCBI Taxonomy" id="1076926"/>
    <lineage>
        <taxon>Bacteria</taxon>
        <taxon>Pseudomonadati</taxon>
        <taxon>Pseudomonadota</taxon>
        <taxon>Alphaproteobacteria</taxon>
        <taxon>Hyphomicrobiales</taxon>
        <taxon>Rhizobiaceae</taxon>
        <taxon>Rhizobium/Agrobacterium group</taxon>
        <taxon>Rhizobium</taxon>
    </lineage>
</organism>
<comment type="caution">
    <text evidence="2">The sequence shown here is derived from an EMBL/GenBank/DDBJ whole genome shotgun (WGS) entry which is preliminary data.</text>
</comment>
<dbReference type="RefSeq" id="WP_168724661.1">
    <property type="nucleotide sequence ID" value="NZ_JAAEAB010000003.1"/>
</dbReference>
<gene>
    <name evidence="2" type="ORF">HLI17_24530</name>
</gene>
<reference evidence="2 3" key="1">
    <citation type="submission" date="2020-04" db="EMBL/GenBank/DDBJ databases">
        <title>Rhizobium bacterial biofertilizers improve the content of phenolic compounds of Lactuca sativa L. under non-saline and saline-stress conditions.</title>
        <authorList>
            <person name="Ayuso-Calles M."/>
            <person name="Garcia-Estevez I."/>
            <person name="Jimenez-Gomez A."/>
            <person name="Flores-Felix J.D."/>
            <person name="Escribano-Bailon M."/>
            <person name="Rivas R."/>
        </authorList>
    </citation>
    <scope>NUCLEOTIDE SEQUENCE [LARGE SCALE GENOMIC DNA]</scope>
    <source>
        <strain evidence="2 3">GPTR02</strain>
    </source>
</reference>
<accession>A0A7Y2R8Z9</accession>
<evidence type="ECO:0000313" key="3">
    <source>
        <dbReference type="Proteomes" id="UP000530654"/>
    </source>
</evidence>
<evidence type="ECO:0000259" key="1">
    <source>
        <dbReference type="Pfam" id="PF21834"/>
    </source>
</evidence>
<feature type="domain" description="DUF6894" evidence="1">
    <location>
        <begin position="3"/>
        <end position="72"/>
    </location>
</feature>
<dbReference type="Pfam" id="PF21834">
    <property type="entry name" value="DUF6894"/>
    <property type="match status" value="1"/>
</dbReference>